<proteinExistence type="predicted"/>
<dbReference type="Proteomes" id="UP001295794">
    <property type="component" value="Unassembled WGS sequence"/>
</dbReference>
<evidence type="ECO:0000313" key="2">
    <source>
        <dbReference type="EMBL" id="CAK5282628.1"/>
    </source>
</evidence>
<keyword evidence="3" id="KW-1185">Reference proteome</keyword>
<sequence>MLRRLPDGRVQLYLSGVTSPWPLPSQLPTRFLMLRSPNRIIWSPCGLRCLPCRSLSGQASECLEWSSIGPVRFR</sequence>
<organism evidence="1 3">
    <name type="scientific">Mycena citricolor</name>
    <dbReference type="NCBI Taxonomy" id="2018698"/>
    <lineage>
        <taxon>Eukaryota</taxon>
        <taxon>Fungi</taxon>
        <taxon>Dikarya</taxon>
        <taxon>Basidiomycota</taxon>
        <taxon>Agaricomycotina</taxon>
        <taxon>Agaricomycetes</taxon>
        <taxon>Agaricomycetidae</taxon>
        <taxon>Agaricales</taxon>
        <taxon>Marasmiineae</taxon>
        <taxon>Mycenaceae</taxon>
        <taxon>Mycena</taxon>
    </lineage>
</organism>
<gene>
    <name evidence="1" type="ORF">MYCIT1_LOCUS34509</name>
    <name evidence="2" type="ORF">MYCIT1_LOCUS34529</name>
</gene>
<accession>A0AAD2HWS2</accession>
<name>A0AAD2HWS2_9AGAR</name>
<reference evidence="1" key="1">
    <citation type="submission" date="2023-11" db="EMBL/GenBank/DDBJ databases">
        <authorList>
            <person name="De Vega J J."/>
            <person name="De Vega J J."/>
        </authorList>
    </citation>
    <scope>NUCLEOTIDE SEQUENCE</scope>
</reference>
<protein>
    <submittedName>
        <fullName evidence="1">Uncharacterized protein</fullName>
    </submittedName>
</protein>
<evidence type="ECO:0000313" key="3">
    <source>
        <dbReference type="Proteomes" id="UP001295794"/>
    </source>
</evidence>
<evidence type="ECO:0000313" key="1">
    <source>
        <dbReference type="EMBL" id="CAK5282619.1"/>
    </source>
</evidence>
<dbReference type="EMBL" id="CAVNYO010000459">
    <property type="protein sequence ID" value="CAK5282619.1"/>
    <property type="molecule type" value="Genomic_DNA"/>
</dbReference>
<dbReference type="EMBL" id="CAVNYO010000460">
    <property type="protein sequence ID" value="CAK5282628.1"/>
    <property type="molecule type" value="Genomic_DNA"/>
</dbReference>
<dbReference type="AlphaFoldDB" id="A0AAD2HWS2"/>
<comment type="caution">
    <text evidence="1">The sequence shown here is derived from an EMBL/GenBank/DDBJ whole genome shotgun (WGS) entry which is preliminary data.</text>
</comment>